<name>A0ABS6LC50_9GAMM</name>
<gene>
    <name evidence="1" type="ORF">J1784_05700</name>
</gene>
<comment type="caution">
    <text evidence="1">The sequence shown here is derived from an EMBL/GenBank/DDBJ whole genome shotgun (WGS) entry which is preliminary data.</text>
</comment>
<dbReference type="RefSeq" id="WP_217148405.1">
    <property type="nucleotide sequence ID" value="NZ_JAFMOY010000114.1"/>
</dbReference>
<dbReference type="EMBL" id="JAFMOY010000114">
    <property type="protein sequence ID" value="MBU9844508.1"/>
    <property type="molecule type" value="Genomic_DNA"/>
</dbReference>
<sequence length="108" mass="12115">MLSNGEIYVPVKPINEQIVDAYLKTADPKLFKAAKNAELDLRPTRYMNCRGAYGLAKNGKPVDTNEAIDRTGVFKSPLVYDAVRDVVRQSRYAGRQNSTLNILNRIIT</sequence>
<evidence type="ECO:0000313" key="2">
    <source>
        <dbReference type="Proteomes" id="UP000739284"/>
    </source>
</evidence>
<evidence type="ECO:0000313" key="1">
    <source>
        <dbReference type="EMBL" id="MBU9844508.1"/>
    </source>
</evidence>
<accession>A0ABS6LC50</accession>
<dbReference type="Proteomes" id="UP000739284">
    <property type="component" value="Unassembled WGS sequence"/>
</dbReference>
<reference evidence="1 2" key="1">
    <citation type="submission" date="2021-03" db="EMBL/GenBank/DDBJ databases">
        <title>Five novel Rahnella species.</title>
        <authorList>
            <person name="Brady C."/>
            <person name="Asselin J."/>
            <person name="Beer S."/>
            <person name="Bruberg M.B."/>
            <person name="Crampton B."/>
            <person name="Venter S."/>
            <person name="Arnold D."/>
            <person name="Denman S."/>
        </authorList>
    </citation>
    <scope>NUCLEOTIDE SEQUENCE [LARGE SCALE GENOMIC DNA]</scope>
    <source>
        <strain evidence="1 2">FRB 231</strain>
    </source>
</reference>
<organism evidence="1 2">
    <name type="scientific">Rahnella ecdela</name>
    <dbReference type="NCBI Taxonomy" id="2816250"/>
    <lineage>
        <taxon>Bacteria</taxon>
        <taxon>Pseudomonadati</taxon>
        <taxon>Pseudomonadota</taxon>
        <taxon>Gammaproteobacteria</taxon>
        <taxon>Enterobacterales</taxon>
        <taxon>Yersiniaceae</taxon>
        <taxon>Rahnella</taxon>
    </lineage>
</organism>
<protein>
    <submittedName>
        <fullName evidence="1">Uncharacterized protein</fullName>
    </submittedName>
</protein>
<keyword evidence="2" id="KW-1185">Reference proteome</keyword>
<proteinExistence type="predicted"/>